<feature type="compositionally biased region" description="Basic residues" evidence="1">
    <location>
        <begin position="64"/>
        <end position="77"/>
    </location>
</feature>
<feature type="region of interest" description="Disordered" evidence="1">
    <location>
        <begin position="1"/>
        <end position="25"/>
    </location>
</feature>
<evidence type="ECO:0000313" key="2">
    <source>
        <dbReference type="EMBL" id="OCH87941.1"/>
    </source>
</evidence>
<reference evidence="2 3" key="1">
    <citation type="submission" date="2016-07" db="EMBL/GenBank/DDBJ databases">
        <title>Draft genome of the white-rot fungus Obba rivulosa 3A-2.</title>
        <authorList>
            <consortium name="DOE Joint Genome Institute"/>
            <person name="Miettinen O."/>
            <person name="Riley R."/>
            <person name="Acob R."/>
            <person name="Barry K."/>
            <person name="Cullen D."/>
            <person name="De Vries R."/>
            <person name="Hainaut M."/>
            <person name="Hatakka A."/>
            <person name="Henrissat B."/>
            <person name="Hilden K."/>
            <person name="Kuo R."/>
            <person name="Labutti K."/>
            <person name="Lipzen A."/>
            <person name="Makela M.R."/>
            <person name="Sandor L."/>
            <person name="Spatafora J.W."/>
            <person name="Grigoriev I.V."/>
            <person name="Hibbett D.S."/>
        </authorList>
    </citation>
    <scope>NUCLEOTIDE SEQUENCE [LARGE SCALE GENOMIC DNA]</scope>
    <source>
        <strain evidence="2 3">3A-2</strain>
    </source>
</reference>
<keyword evidence="3" id="KW-1185">Reference proteome</keyword>
<sequence length="114" mass="13318">MRGRLGMAEKAKRKETGIEPTSLLRQSERGPLSLIQWSVILSSRDEACQDELIFRWAGVQKRQHRSPPRLFTRRGIRRTSEHQSEARRQTKRDAEYLRRDSCPVEARSAPGRVY</sequence>
<proteinExistence type="predicted"/>
<feature type="compositionally biased region" description="Basic and acidic residues" evidence="1">
    <location>
        <begin position="7"/>
        <end position="17"/>
    </location>
</feature>
<accession>A0A8E2DIF2</accession>
<evidence type="ECO:0000313" key="3">
    <source>
        <dbReference type="Proteomes" id="UP000250043"/>
    </source>
</evidence>
<dbReference type="AlphaFoldDB" id="A0A8E2DIF2"/>
<feature type="compositionally biased region" description="Basic and acidic residues" evidence="1">
    <location>
        <begin position="78"/>
        <end position="102"/>
    </location>
</feature>
<name>A0A8E2DIF2_9APHY</name>
<feature type="region of interest" description="Disordered" evidence="1">
    <location>
        <begin position="64"/>
        <end position="114"/>
    </location>
</feature>
<protein>
    <submittedName>
        <fullName evidence="2">Uncharacterized protein</fullName>
    </submittedName>
</protein>
<gene>
    <name evidence="2" type="ORF">OBBRIDRAFT_117500</name>
</gene>
<evidence type="ECO:0000256" key="1">
    <source>
        <dbReference type="SAM" id="MobiDB-lite"/>
    </source>
</evidence>
<organism evidence="2 3">
    <name type="scientific">Obba rivulosa</name>
    <dbReference type="NCBI Taxonomy" id="1052685"/>
    <lineage>
        <taxon>Eukaryota</taxon>
        <taxon>Fungi</taxon>
        <taxon>Dikarya</taxon>
        <taxon>Basidiomycota</taxon>
        <taxon>Agaricomycotina</taxon>
        <taxon>Agaricomycetes</taxon>
        <taxon>Polyporales</taxon>
        <taxon>Gelatoporiaceae</taxon>
        <taxon>Obba</taxon>
    </lineage>
</organism>
<dbReference type="EMBL" id="KV722467">
    <property type="protein sequence ID" value="OCH87941.1"/>
    <property type="molecule type" value="Genomic_DNA"/>
</dbReference>
<dbReference type="Proteomes" id="UP000250043">
    <property type="component" value="Unassembled WGS sequence"/>
</dbReference>